<feature type="repeat" description="ANK" evidence="3">
    <location>
        <begin position="698"/>
        <end position="730"/>
    </location>
</feature>
<evidence type="ECO:0000313" key="6">
    <source>
        <dbReference type="Proteomes" id="UP001642482"/>
    </source>
</evidence>
<feature type="compositionally biased region" description="Polar residues" evidence="4">
    <location>
        <begin position="1014"/>
        <end position="1023"/>
    </location>
</feature>
<evidence type="ECO:0000256" key="1">
    <source>
        <dbReference type="ARBA" id="ARBA00022737"/>
    </source>
</evidence>
<dbReference type="InterPro" id="IPR036770">
    <property type="entry name" value="Ankyrin_rpt-contain_sf"/>
</dbReference>
<feature type="repeat" description="ANK" evidence="3">
    <location>
        <begin position="732"/>
        <end position="764"/>
    </location>
</feature>
<dbReference type="Proteomes" id="UP001642482">
    <property type="component" value="Unassembled WGS sequence"/>
</dbReference>
<gene>
    <name evidence="5" type="ORF">SEUCBS140593_007938</name>
</gene>
<dbReference type="Pfam" id="PF12796">
    <property type="entry name" value="Ank_2"/>
    <property type="match status" value="2"/>
</dbReference>
<comment type="caution">
    <text evidence="5">The sequence shown here is derived from an EMBL/GenBank/DDBJ whole genome shotgun (WGS) entry which is preliminary data.</text>
</comment>
<feature type="compositionally biased region" description="Low complexity" evidence="4">
    <location>
        <begin position="833"/>
        <end position="853"/>
    </location>
</feature>
<dbReference type="PANTHER" id="PTHR24198">
    <property type="entry name" value="ANKYRIN REPEAT AND PROTEIN KINASE DOMAIN-CONTAINING PROTEIN"/>
    <property type="match status" value="1"/>
</dbReference>
<reference evidence="5 6" key="1">
    <citation type="submission" date="2024-01" db="EMBL/GenBank/DDBJ databases">
        <authorList>
            <person name="Allen C."/>
            <person name="Tagirdzhanova G."/>
        </authorList>
    </citation>
    <scope>NUCLEOTIDE SEQUENCE [LARGE SCALE GENOMIC DNA]</scope>
</reference>
<dbReference type="PROSITE" id="PS50297">
    <property type="entry name" value="ANK_REP_REGION"/>
    <property type="match status" value="7"/>
</dbReference>
<feature type="compositionally biased region" description="Low complexity" evidence="4">
    <location>
        <begin position="771"/>
        <end position="797"/>
    </location>
</feature>
<dbReference type="SMART" id="SM00248">
    <property type="entry name" value="ANK"/>
    <property type="match status" value="11"/>
</dbReference>
<sequence length="1060" mass="115408">MAGLAKGRPQVHPNAALSTLPQRLRPIIIPGGTARPPAYWPGLPPPPPGDATYLMDYDQRVHRILTGGLDDALYRLRRINTSIRDLIRQHESAWMALRLLYNAVVILEKLLERLRDMFRYLGQVESVAKEVNVYEGREVEEVNLPDSVGDGKRSTAKYPPKLSPRAWSSRTLPKVEPMLVDMRSCFSEAETACRAAVLRRPSRLMPDPDAVPLRWHDSFIYNTARKLSSYQQQVESHMLTCKFIHMVSTEALYAHEIHVLDYQDSNNYNHPHVTVRIKDQPAFYNFWSEMDLATAAKRHYNKHKKGKKGKAEKKTQKSKDGKGKSTKEQQEAKDKDRVNNQPQATASKEDLLAAIERKDYLTVVTLLMSDMTLNDMLDDGTFLLSHAVDDDNAALVSILAMCGADPNVRHRSGNTPLHFAAFANCTASALLLLELGAVVDARDVHGLTPLHVACRERNSSIVLQLLAHGADPNACDNRGLTPFAYALLNYKKAVPSRDILTVLFTYGARTTGRDLVLHPFIEAILQYNSTVLCSYLKSHPEVVEVEMPVATTGAADSGIVRIRPLFVAVLVGNIFAMDQLLRKGADVHHVTTAYGKTITYLSLAVQADSASIVSRLLLQHADPNIANNHGRTPLHLAVASPRGELEVAKQLLRHGADYLAATHDRHSQALHMAVRVGRADMCDLLLKKGAPIDRPLRSGVTPLMLAVYHNNKTMMRFLMSKGANVAYATPIYGETAMHTASRVGNIAMAAILLGEGLSVNAVVPFPPPRTSASVALSSMSSSSTSQSGSGTDSSFNSENMHDGSDTDSNTDSNDTVDEEDLHRTKVSSRRNSTDTTVTATTTTATTTETTSTTPANRSVCGYAPIHAAASRGHVEMVRWLLANGADPEARIGRTAANMCLGKDRLKGKGKDKASSGFASPSVDDADDESDLGETPVDVARFFGHDRTAAILQDAILEASPALTQFQTALPPRPTAEPSSSSSSSSSGPPPLFGPPPGPPPRPHSLSSSGEKHLSQYSLEANSDSTDEGDAMMEELHRSKRKQPPSPLEIGESSSQSSSQG</sequence>
<feature type="repeat" description="ANK" evidence="3">
    <location>
        <begin position="860"/>
        <end position="892"/>
    </location>
</feature>
<keyword evidence="6" id="KW-1185">Reference proteome</keyword>
<organism evidence="5 6">
    <name type="scientific">Sporothrix eucalyptigena</name>
    <dbReference type="NCBI Taxonomy" id="1812306"/>
    <lineage>
        <taxon>Eukaryota</taxon>
        <taxon>Fungi</taxon>
        <taxon>Dikarya</taxon>
        <taxon>Ascomycota</taxon>
        <taxon>Pezizomycotina</taxon>
        <taxon>Sordariomycetes</taxon>
        <taxon>Sordariomycetidae</taxon>
        <taxon>Ophiostomatales</taxon>
        <taxon>Ophiostomataceae</taxon>
        <taxon>Sporothrix</taxon>
    </lineage>
</organism>
<feature type="compositionally biased region" description="Basic residues" evidence="4">
    <location>
        <begin position="299"/>
        <end position="311"/>
    </location>
</feature>
<protein>
    <recommendedName>
        <fullName evidence="7">Ankyrin repeat protein</fullName>
    </recommendedName>
</protein>
<evidence type="ECO:0000256" key="4">
    <source>
        <dbReference type="SAM" id="MobiDB-lite"/>
    </source>
</evidence>
<dbReference type="EMBL" id="CAWUHD010000102">
    <property type="protein sequence ID" value="CAK7231486.1"/>
    <property type="molecule type" value="Genomic_DNA"/>
</dbReference>
<dbReference type="PROSITE" id="PS50088">
    <property type="entry name" value="ANK_REPEAT"/>
    <property type="match status" value="7"/>
</dbReference>
<evidence type="ECO:0000256" key="3">
    <source>
        <dbReference type="PROSITE-ProRule" id="PRU00023"/>
    </source>
</evidence>
<evidence type="ECO:0000313" key="5">
    <source>
        <dbReference type="EMBL" id="CAK7231486.1"/>
    </source>
</evidence>
<feature type="compositionally biased region" description="Pro residues" evidence="4">
    <location>
        <begin position="987"/>
        <end position="1002"/>
    </location>
</feature>
<dbReference type="Pfam" id="PF00023">
    <property type="entry name" value="Ank"/>
    <property type="match status" value="1"/>
</dbReference>
<evidence type="ECO:0000256" key="2">
    <source>
        <dbReference type="ARBA" id="ARBA00023043"/>
    </source>
</evidence>
<feature type="region of interest" description="Disordered" evidence="4">
    <location>
        <begin position="299"/>
        <end position="345"/>
    </location>
</feature>
<feature type="repeat" description="ANK" evidence="3">
    <location>
        <begin position="412"/>
        <end position="444"/>
    </location>
</feature>
<keyword evidence="1" id="KW-0677">Repeat</keyword>
<feature type="compositionally biased region" description="Basic and acidic residues" evidence="4">
    <location>
        <begin position="312"/>
        <end position="338"/>
    </location>
</feature>
<proteinExistence type="predicted"/>
<dbReference type="SUPFAM" id="SSF48403">
    <property type="entry name" value="Ankyrin repeat"/>
    <property type="match status" value="2"/>
</dbReference>
<feature type="region of interest" description="Disordered" evidence="4">
    <location>
        <begin position="770"/>
        <end position="858"/>
    </location>
</feature>
<feature type="region of interest" description="Disordered" evidence="4">
    <location>
        <begin position="968"/>
        <end position="1060"/>
    </location>
</feature>
<dbReference type="PANTHER" id="PTHR24198:SF165">
    <property type="entry name" value="ANKYRIN REPEAT-CONTAINING PROTEIN-RELATED"/>
    <property type="match status" value="1"/>
</dbReference>
<accession>A0ABP0CK77</accession>
<keyword evidence="2 3" id="KW-0040">ANK repeat</keyword>
<dbReference type="Pfam" id="PF13857">
    <property type="entry name" value="Ank_5"/>
    <property type="match status" value="1"/>
</dbReference>
<feature type="compositionally biased region" description="Low complexity" evidence="4">
    <location>
        <begin position="975"/>
        <end position="986"/>
    </location>
</feature>
<feature type="repeat" description="ANK" evidence="3">
    <location>
        <begin position="629"/>
        <end position="663"/>
    </location>
</feature>
<dbReference type="InterPro" id="IPR002110">
    <property type="entry name" value="Ankyrin_rpt"/>
</dbReference>
<feature type="repeat" description="ANK" evidence="3">
    <location>
        <begin position="445"/>
        <end position="477"/>
    </location>
</feature>
<feature type="region of interest" description="Disordered" evidence="4">
    <location>
        <begin position="904"/>
        <end position="931"/>
    </location>
</feature>
<feature type="repeat" description="ANK" evidence="3">
    <location>
        <begin position="665"/>
        <end position="697"/>
    </location>
</feature>
<feature type="compositionally biased region" description="Basic and acidic residues" evidence="4">
    <location>
        <begin position="904"/>
        <end position="913"/>
    </location>
</feature>
<dbReference type="Gene3D" id="1.25.40.20">
    <property type="entry name" value="Ankyrin repeat-containing domain"/>
    <property type="match status" value="3"/>
</dbReference>
<evidence type="ECO:0008006" key="7">
    <source>
        <dbReference type="Google" id="ProtNLM"/>
    </source>
</evidence>
<name>A0ABP0CK77_9PEZI</name>